<evidence type="ECO:0000313" key="7">
    <source>
        <dbReference type="Proteomes" id="UP000184038"/>
    </source>
</evidence>
<evidence type="ECO:0000259" key="4">
    <source>
        <dbReference type="Pfam" id="PF01909"/>
    </source>
</evidence>
<organism evidence="6 7">
    <name type="scientific">Anaerosporobacter mobilis DSM 15930</name>
    <dbReference type="NCBI Taxonomy" id="1120996"/>
    <lineage>
        <taxon>Bacteria</taxon>
        <taxon>Bacillati</taxon>
        <taxon>Bacillota</taxon>
        <taxon>Clostridia</taxon>
        <taxon>Lachnospirales</taxon>
        <taxon>Lachnospiraceae</taxon>
        <taxon>Anaerosporobacter</taxon>
    </lineage>
</organism>
<feature type="domain" description="Polymerase nucleotidyl transferase" evidence="4">
    <location>
        <begin position="23"/>
        <end position="66"/>
    </location>
</feature>
<protein>
    <submittedName>
        <fullName evidence="6">Streptomycin 3-adenylyltransferase</fullName>
    </submittedName>
</protein>
<evidence type="ECO:0000256" key="1">
    <source>
        <dbReference type="ARBA" id="ARBA00022679"/>
    </source>
</evidence>
<dbReference type="PIRSF" id="PIRSF000819">
    <property type="entry name" value="Streptomycin_3-adenylyltransf"/>
    <property type="match status" value="1"/>
</dbReference>
<reference evidence="6 7" key="1">
    <citation type="submission" date="2016-11" db="EMBL/GenBank/DDBJ databases">
        <authorList>
            <person name="Jaros S."/>
            <person name="Januszkiewicz K."/>
            <person name="Wedrychowicz H."/>
        </authorList>
    </citation>
    <scope>NUCLEOTIDE SEQUENCE [LARGE SCALE GENOMIC DNA]</scope>
    <source>
        <strain evidence="6 7">DSM 15930</strain>
    </source>
</reference>
<dbReference type="Pfam" id="PF13427">
    <property type="entry name" value="AadA_C"/>
    <property type="match status" value="1"/>
</dbReference>
<dbReference type="STRING" id="1120996.SAMN02746066_02856"/>
<dbReference type="InterPro" id="IPR024172">
    <property type="entry name" value="AadA/Aad9"/>
</dbReference>
<gene>
    <name evidence="6" type="ORF">SAMN02746066_02856</name>
</gene>
<dbReference type="RefSeq" id="WP_242952546.1">
    <property type="nucleotide sequence ID" value="NZ_FRCP01000014.1"/>
</dbReference>
<dbReference type="GO" id="GO:0046677">
    <property type="term" value="P:response to antibiotic"/>
    <property type="evidence" value="ECO:0007669"/>
    <property type="project" value="UniProtKB-KW"/>
</dbReference>
<dbReference type="Gene3D" id="3.30.460.10">
    <property type="entry name" value="Beta Polymerase, domain 2"/>
    <property type="match status" value="1"/>
</dbReference>
<name>A0A1M7KNX2_9FIRM</name>
<dbReference type="EMBL" id="FRCP01000014">
    <property type="protein sequence ID" value="SHM67194.1"/>
    <property type="molecule type" value="Genomic_DNA"/>
</dbReference>
<dbReference type="InterPro" id="IPR043519">
    <property type="entry name" value="NT_sf"/>
</dbReference>
<dbReference type="Pfam" id="PF01909">
    <property type="entry name" value="NTP_transf_2"/>
    <property type="match status" value="1"/>
</dbReference>
<proteinExistence type="predicted"/>
<dbReference type="InterPro" id="IPR025184">
    <property type="entry name" value="AadA_C"/>
</dbReference>
<dbReference type="Proteomes" id="UP000184038">
    <property type="component" value="Unassembled WGS sequence"/>
</dbReference>
<evidence type="ECO:0000256" key="3">
    <source>
        <dbReference type="ARBA" id="ARBA00047831"/>
    </source>
</evidence>
<feature type="domain" description="Adenylyltransferase AadA C-terminal" evidence="5">
    <location>
        <begin position="148"/>
        <end position="247"/>
    </location>
</feature>
<keyword evidence="7" id="KW-1185">Reference proteome</keyword>
<evidence type="ECO:0000313" key="6">
    <source>
        <dbReference type="EMBL" id="SHM67194.1"/>
    </source>
</evidence>
<dbReference type="AlphaFoldDB" id="A0A1M7KNX2"/>
<evidence type="ECO:0000259" key="5">
    <source>
        <dbReference type="Pfam" id="PF13427"/>
    </source>
</evidence>
<accession>A0A1M7KNX2</accession>
<keyword evidence="2" id="KW-0046">Antibiotic resistance</keyword>
<comment type="catalytic activity">
    <reaction evidence="3">
        <text>spectinomycin + ATP = 9-O-adenylylspectinomycin + diphosphate</text>
        <dbReference type="Rhea" id="RHEA:63228"/>
        <dbReference type="ChEBI" id="CHEBI:30616"/>
        <dbReference type="ChEBI" id="CHEBI:33019"/>
        <dbReference type="ChEBI" id="CHEBI:146260"/>
        <dbReference type="ChEBI" id="CHEBI:146261"/>
    </reaction>
</comment>
<evidence type="ECO:0000256" key="2">
    <source>
        <dbReference type="ARBA" id="ARBA00023251"/>
    </source>
</evidence>
<keyword evidence="1 6" id="KW-0808">Transferase</keyword>
<keyword evidence="6" id="KW-0548">Nucleotidyltransferase</keyword>
<dbReference type="InterPro" id="IPR002934">
    <property type="entry name" value="Polymerase_NTP_transf_dom"/>
</dbReference>
<sequence length="253" mass="28642">MMNYNEILDKIANEYQGILRDNLVGIYVHGSIAFGCFNQIKSDIDFIVVVDKPPTIEEKVALIETLLDLSADAPPKGFEMSLVLSSVCKNFIYPTPFELHYSIAHLQRCKDDLRDYCTSMNGTDKDLAAHVTVIKHVGYTLIGKQVSDVFGEVPKEDYIDSIKGDIVDSKEDVIENPVYIILNLCRVLAYKNNDLILSKEQGGLWGIENLPKQHTALVSKALNNYKSEELEESFDREESLIFCNYMIENIFTT</sequence>
<dbReference type="GO" id="GO:0070566">
    <property type="term" value="F:adenylyltransferase activity"/>
    <property type="evidence" value="ECO:0007669"/>
    <property type="project" value="InterPro"/>
</dbReference>
<dbReference type="SUPFAM" id="SSF81301">
    <property type="entry name" value="Nucleotidyltransferase"/>
    <property type="match status" value="1"/>
</dbReference>
<dbReference type="CDD" id="cd05403">
    <property type="entry name" value="NT_KNTase_like"/>
    <property type="match status" value="1"/>
</dbReference>